<feature type="binding site" evidence="12 16">
    <location>
        <position position="357"/>
    </location>
    <ligand>
        <name>substrate</name>
    </ligand>
</feature>
<dbReference type="Gene3D" id="1.20.5.1300">
    <property type="match status" value="1"/>
</dbReference>
<dbReference type="PROSITE" id="PS00611">
    <property type="entry name" value="HISOL_DEHYDROGENASE"/>
    <property type="match status" value="1"/>
</dbReference>
<comment type="catalytic activity">
    <reaction evidence="11 12">
        <text>L-histidinol + 2 NAD(+) + H2O = L-histidine + 2 NADH + 3 H(+)</text>
        <dbReference type="Rhea" id="RHEA:20641"/>
        <dbReference type="ChEBI" id="CHEBI:15377"/>
        <dbReference type="ChEBI" id="CHEBI:15378"/>
        <dbReference type="ChEBI" id="CHEBI:57540"/>
        <dbReference type="ChEBI" id="CHEBI:57595"/>
        <dbReference type="ChEBI" id="CHEBI:57699"/>
        <dbReference type="ChEBI" id="CHEBI:57945"/>
        <dbReference type="EC" id="1.1.1.23"/>
    </reaction>
</comment>
<keyword evidence="8 12" id="KW-0560">Oxidoreductase</keyword>
<keyword evidence="6 12" id="KW-0479">Metal-binding</keyword>
<feature type="binding site" evidence="12 17">
    <location>
        <position position="416"/>
    </location>
    <ligand>
        <name>Zn(2+)</name>
        <dbReference type="ChEBI" id="CHEBI:29105"/>
    </ligand>
</feature>
<protein>
    <recommendedName>
        <fullName evidence="4 12">Histidinol dehydrogenase</fullName>
        <shortName evidence="12">HDH</shortName>
        <ecNumber evidence="4 12">1.1.1.23</ecNumber>
    </recommendedName>
</protein>
<feature type="binding site" evidence="12 15">
    <location>
        <position position="127"/>
    </location>
    <ligand>
        <name>NAD(+)</name>
        <dbReference type="ChEBI" id="CHEBI:57540"/>
    </ligand>
</feature>
<dbReference type="EMBL" id="CP001139">
    <property type="protein sequence ID" value="ACH66337.1"/>
    <property type="molecule type" value="Genomic_DNA"/>
</dbReference>
<comment type="pathway">
    <text evidence="2 12">Amino-acid biosynthesis; L-histidine biosynthesis; L-histidine from 5-phospho-alpha-D-ribose 1-diphosphate: step 9/9.</text>
</comment>
<feature type="binding site" evidence="12 16">
    <location>
        <position position="411"/>
    </location>
    <ligand>
        <name>substrate</name>
    </ligand>
</feature>
<dbReference type="SUPFAM" id="SSF53720">
    <property type="entry name" value="ALDH-like"/>
    <property type="match status" value="1"/>
</dbReference>
<comment type="similarity">
    <text evidence="3 12 13 18">Belongs to the histidinol dehydrogenase family.</text>
</comment>
<feature type="binding site" evidence="12 16">
    <location>
        <position position="256"/>
    </location>
    <ligand>
        <name>substrate</name>
    </ligand>
</feature>
<evidence type="ECO:0000256" key="10">
    <source>
        <dbReference type="ARBA" id="ARBA00023102"/>
    </source>
</evidence>
<dbReference type="GO" id="GO:0008270">
    <property type="term" value="F:zinc ion binding"/>
    <property type="evidence" value="ECO:0007669"/>
    <property type="project" value="UniProtKB-UniRule"/>
</dbReference>
<evidence type="ECO:0000256" key="16">
    <source>
        <dbReference type="PIRSR" id="PIRSR000099-3"/>
    </source>
</evidence>
<dbReference type="Proteomes" id="UP000001857">
    <property type="component" value="Chromosome I"/>
</dbReference>
<dbReference type="AlphaFoldDB" id="B5FD99"/>
<dbReference type="HOGENOM" id="CLU_006732_3_0_6"/>
<evidence type="ECO:0000256" key="1">
    <source>
        <dbReference type="ARBA" id="ARBA00003850"/>
    </source>
</evidence>
<feature type="active site" description="Proton acceptor" evidence="12 14">
    <location>
        <position position="323"/>
    </location>
</feature>
<dbReference type="KEGG" id="vfm:VFMJ11_1096"/>
<dbReference type="Pfam" id="PF00815">
    <property type="entry name" value="Histidinol_dh"/>
    <property type="match status" value="1"/>
</dbReference>
<dbReference type="UniPathway" id="UPA00031">
    <property type="reaction ID" value="UER00014"/>
</dbReference>
<keyword evidence="7 12" id="KW-0862">Zinc</keyword>
<dbReference type="InterPro" id="IPR022695">
    <property type="entry name" value="Histidinol_DH_monofunct"/>
</dbReference>
<evidence type="ECO:0000256" key="3">
    <source>
        <dbReference type="ARBA" id="ARBA00010178"/>
    </source>
</evidence>
<proteinExistence type="inferred from homology"/>
<keyword evidence="5 12" id="KW-0028">Amino-acid biosynthesis</keyword>
<feature type="binding site" evidence="12 17">
    <location>
        <position position="256"/>
    </location>
    <ligand>
        <name>Zn(2+)</name>
        <dbReference type="ChEBI" id="CHEBI:29105"/>
    </ligand>
</feature>
<dbReference type="PIRSF" id="PIRSF000099">
    <property type="entry name" value="Histidinol_dh"/>
    <property type="match status" value="1"/>
</dbReference>
<dbReference type="HAMAP" id="MF_01024">
    <property type="entry name" value="HisD"/>
    <property type="match status" value="1"/>
</dbReference>
<evidence type="ECO:0000313" key="20">
    <source>
        <dbReference type="Proteomes" id="UP000001857"/>
    </source>
</evidence>
<dbReference type="PANTHER" id="PTHR21256:SF2">
    <property type="entry name" value="HISTIDINE BIOSYNTHESIS TRIFUNCTIONAL PROTEIN"/>
    <property type="match status" value="1"/>
</dbReference>
<comment type="cofactor">
    <cofactor evidence="12 17">
        <name>Zn(2+)</name>
        <dbReference type="ChEBI" id="CHEBI:29105"/>
    </cofactor>
    <text evidence="12 17">Binds 1 zinc ion per subunit.</text>
</comment>
<reference evidence="19 20" key="2">
    <citation type="journal article" date="2009" name="Nature">
        <title>A single regulatory gene is sufficient to alter bacterial host range.</title>
        <authorList>
            <person name="Mandel M.J."/>
            <person name="Wollenberg M.S."/>
            <person name="Stabb E.V."/>
            <person name="Visick K.L."/>
            <person name="Ruby E.G."/>
        </authorList>
    </citation>
    <scope>NUCLEOTIDE SEQUENCE [LARGE SCALE GENOMIC DNA]</scope>
    <source>
        <strain evidence="19 20">MJ11</strain>
    </source>
</reference>
<dbReference type="EC" id="1.1.1.23" evidence="4 12"/>
<accession>B5FD99</accession>
<dbReference type="GO" id="GO:0005829">
    <property type="term" value="C:cytosol"/>
    <property type="evidence" value="ECO:0007669"/>
    <property type="project" value="TreeGrafter"/>
</dbReference>
<dbReference type="InterPro" id="IPR016161">
    <property type="entry name" value="Ald_DH/histidinol_DH"/>
</dbReference>
<feature type="binding site" evidence="12 17">
    <location>
        <position position="357"/>
    </location>
    <ligand>
        <name>Zn(2+)</name>
        <dbReference type="ChEBI" id="CHEBI:29105"/>
    </ligand>
</feature>
<evidence type="ECO:0000256" key="17">
    <source>
        <dbReference type="PIRSR" id="PIRSR000099-4"/>
    </source>
</evidence>
<name>B5FD99_ALIFM</name>
<dbReference type="RefSeq" id="WP_012533656.1">
    <property type="nucleotide sequence ID" value="NC_011184.1"/>
</dbReference>
<keyword evidence="9 12" id="KW-0520">NAD</keyword>
<dbReference type="PANTHER" id="PTHR21256">
    <property type="entry name" value="HISTIDINOL DEHYDROGENASE HDH"/>
    <property type="match status" value="1"/>
</dbReference>
<evidence type="ECO:0000256" key="11">
    <source>
        <dbReference type="ARBA" id="ARBA00049489"/>
    </source>
</evidence>
<evidence type="ECO:0000256" key="14">
    <source>
        <dbReference type="PIRSR" id="PIRSR000099-1"/>
    </source>
</evidence>
<evidence type="ECO:0000313" key="19">
    <source>
        <dbReference type="EMBL" id="ACH66337.1"/>
    </source>
</evidence>
<evidence type="ECO:0000256" key="5">
    <source>
        <dbReference type="ARBA" id="ARBA00022605"/>
    </source>
</evidence>
<feature type="binding site" evidence="12 15">
    <location>
        <position position="208"/>
    </location>
    <ligand>
        <name>NAD(+)</name>
        <dbReference type="ChEBI" id="CHEBI:57540"/>
    </ligand>
</feature>
<dbReference type="FunFam" id="1.20.5.1300:FF:000002">
    <property type="entry name" value="Histidinol dehydrogenase, chloroplastic"/>
    <property type="match status" value="1"/>
</dbReference>
<feature type="binding site" evidence="12 16">
    <location>
        <position position="324"/>
    </location>
    <ligand>
        <name>substrate</name>
    </ligand>
</feature>
<evidence type="ECO:0000256" key="4">
    <source>
        <dbReference type="ARBA" id="ARBA00012965"/>
    </source>
</evidence>
<dbReference type="InterPro" id="IPR012131">
    <property type="entry name" value="Hstdl_DH"/>
</dbReference>
<feature type="binding site" evidence="12 15">
    <location>
        <position position="185"/>
    </location>
    <ligand>
        <name>NAD(+)</name>
        <dbReference type="ChEBI" id="CHEBI:57540"/>
    </ligand>
</feature>
<organism evidence="19 20">
    <name type="scientific">Aliivibrio fischeri (strain MJ11)</name>
    <name type="common">Vibrio fischeri</name>
    <dbReference type="NCBI Taxonomy" id="388396"/>
    <lineage>
        <taxon>Bacteria</taxon>
        <taxon>Pseudomonadati</taxon>
        <taxon>Pseudomonadota</taxon>
        <taxon>Gammaproteobacteria</taxon>
        <taxon>Vibrionales</taxon>
        <taxon>Vibrionaceae</taxon>
        <taxon>Aliivibrio</taxon>
    </lineage>
</organism>
<dbReference type="FunFam" id="3.40.50.1980:FF:000002">
    <property type="entry name" value="Histidinol dehydrogenase, chloroplastic"/>
    <property type="match status" value="1"/>
</dbReference>
<dbReference type="GO" id="GO:0004399">
    <property type="term" value="F:histidinol dehydrogenase activity"/>
    <property type="evidence" value="ECO:0007669"/>
    <property type="project" value="UniProtKB-UniRule"/>
</dbReference>
<evidence type="ECO:0000256" key="8">
    <source>
        <dbReference type="ARBA" id="ARBA00023002"/>
    </source>
</evidence>
<evidence type="ECO:0000256" key="12">
    <source>
        <dbReference type="HAMAP-Rule" id="MF_01024"/>
    </source>
</evidence>
<feature type="binding site" evidence="12 17">
    <location>
        <position position="259"/>
    </location>
    <ligand>
        <name>Zn(2+)</name>
        <dbReference type="ChEBI" id="CHEBI:29105"/>
    </ligand>
</feature>
<evidence type="ECO:0000256" key="7">
    <source>
        <dbReference type="ARBA" id="ARBA00022833"/>
    </source>
</evidence>
<keyword evidence="10 12" id="KW-0368">Histidine biosynthesis</keyword>
<comment type="function">
    <text evidence="1 12">Catalyzes the sequential NAD-dependent oxidations of L-histidinol to L-histidinaldehyde and then to L-histidine.</text>
</comment>
<dbReference type="PRINTS" id="PR00083">
    <property type="entry name" value="HOLDHDRGNASE"/>
</dbReference>
<gene>
    <name evidence="12 19" type="primary">hisD</name>
    <name evidence="19" type="ordered locus">VFMJ11_1096</name>
</gene>
<dbReference type="GO" id="GO:0000105">
    <property type="term" value="P:L-histidine biosynthetic process"/>
    <property type="evidence" value="ECO:0007669"/>
    <property type="project" value="UniProtKB-UniRule"/>
</dbReference>
<dbReference type="Gene3D" id="3.40.50.1980">
    <property type="entry name" value="Nitrogenase molybdenum iron protein domain"/>
    <property type="match status" value="2"/>
</dbReference>
<feature type="active site" description="Proton acceptor" evidence="12 14">
    <location>
        <position position="324"/>
    </location>
</feature>
<feature type="binding site" evidence="12 16">
    <location>
        <position position="259"/>
    </location>
    <ligand>
        <name>substrate</name>
    </ligand>
</feature>
<feature type="binding site" evidence="12 16">
    <location>
        <position position="234"/>
    </location>
    <ligand>
        <name>substrate</name>
    </ligand>
</feature>
<evidence type="ECO:0000256" key="13">
    <source>
        <dbReference type="PIRNR" id="PIRNR000099"/>
    </source>
</evidence>
<evidence type="ECO:0000256" key="15">
    <source>
        <dbReference type="PIRSR" id="PIRSR000099-2"/>
    </source>
</evidence>
<evidence type="ECO:0000256" key="18">
    <source>
        <dbReference type="RuleBase" id="RU004175"/>
    </source>
</evidence>
<evidence type="ECO:0000256" key="6">
    <source>
        <dbReference type="ARBA" id="ARBA00022723"/>
    </source>
</evidence>
<reference evidence="20" key="1">
    <citation type="submission" date="2008-08" db="EMBL/GenBank/DDBJ databases">
        <title>Complete sequence of Vibrio fischeri strain MJ11.</title>
        <authorList>
            <person name="Mandel M.J."/>
            <person name="Stabb E.V."/>
            <person name="Ruby E.G."/>
            <person name="Ferriera S."/>
            <person name="Johnson J."/>
            <person name="Kravitz S."/>
            <person name="Beeson K."/>
            <person name="Sutton G."/>
            <person name="Rogers Y.-H."/>
            <person name="Friedman R."/>
            <person name="Frazier M."/>
            <person name="Venter J.C."/>
        </authorList>
    </citation>
    <scope>NUCLEOTIDE SEQUENCE [LARGE SCALE GENOMIC DNA]</scope>
    <source>
        <strain evidence="20">MJ11</strain>
    </source>
</reference>
<dbReference type="GO" id="GO:0051287">
    <property type="term" value="F:NAD binding"/>
    <property type="evidence" value="ECO:0007669"/>
    <property type="project" value="InterPro"/>
</dbReference>
<evidence type="ECO:0000256" key="2">
    <source>
        <dbReference type="ARBA" id="ARBA00004940"/>
    </source>
</evidence>
<dbReference type="FunFam" id="3.40.50.1980:FF:000001">
    <property type="entry name" value="Histidinol dehydrogenase"/>
    <property type="match status" value="1"/>
</dbReference>
<feature type="binding site" evidence="12 16">
    <location>
        <position position="416"/>
    </location>
    <ligand>
        <name>substrate</name>
    </ligand>
</feature>
<sequence>MKTLVWQSLSDSQQDTVLQRPAITEGANITAAVTSVINTVKQEGDVGILALTEKFDGVKPDSIRVSKSEIDAASDRLSEEMKTALKQAYSNISKFHQAQKPQPVKVETQPGVVCEQITMPVNKVGLYIPGGSAPLPSTVLMLGVPAQIAGCHKVVLCSPPPIADEILYVAKLCKIDEVYNIGGAQAVAAMAYGTESVSKVDKIFGPGNAYVTEAKRQVSNDFRGAAIDMPAGPSEVLVIADESADPDFIAADLLSQAEHGPDSQVVLVTPSPIIADQVADAVEKQLKELTRADIARQALGSSLLIVADSLTQCVSISNFYGPEHLIVQTKNPRELLPLLDNAGSIFLGDYSPESAGDYASGTNHVLPTYGYTRTYSSLGLADFSKRMTVQELTADGLKGLAPTVVTMAEAEGLDAHKRAVTIRIEKLAQLEVNKQEVNQ</sequence>
<dbReference type="InterPro" id="IPR001692">
    <property type="entry name" value="Histidinol_DH_CS"/>
</dbReference>
<dbReference type="CDD" id="cd06572">
    <property type="entry name" value="Histidinol_dh"/>
    <property type="match status" value="1"/>
</dbReference>
<evidence type="ECO:0000256" key="9">
    <source>
        <dbReference type="ARBA" id="ARBA00023027"/>
    </source>
</evidence>
<dbReference type="NCBIfam" id="TIGR00069">
    <property type="entry name" value="hisD"/>
    <property type="match status" value="1"/>
</dbReference>